<proteinExistence type="predicted"/>
<accession>A0AAV4TIQ5</accession>
<organism evidence="2 3">
    <name type="scientific">Caerostris darwini</name>
    <dbReference type="NCBI Taxonomy" id="1538125"/>
    <lineage>
        <taxon>Eukaryota</taxon>
        <taxon>Metazoa</taxon>
        <taxon>Ecdysozoa</taxon>
        <taxon>Arthropoda</taxon>
        <taxon>Chelicerata</taxon>
        <taxon>Arachnida</taxon>
        <taxon>Araneae</taxon>
        <taxon>Araneomorphae</taxon>
        <taxon>Entelegynae</taxon>
        <taxon>Araneoidea</taxon>
        <taxon>Araneidae</taxon>
        <taxon>Caerostris</taxon>
    </lineage>
</organism>
<evidence type="ECO:0000259" key="1">
    <source>
        <dbReference type="Pfam" id="PF14551"/>
    </source>
</evidence>
<dbReference type="EMBL" id="BPLQ01009550">
    <property type="protein sequence ID" value="GIY44645.1"/>
    <property type="molecule type" value="Genomic_DNA"/>
</dbReference>
<comment type="caution">
    <text evidence="2">The sequence shown here is derived from an EMBL/GenBank/DDBJ whole genome shotgun (WGS) entry which is preliminary data.</text>
</comment>
<gene>
    <name evidence="2" type="ORF">CDAR_124411</name>
</gene>
<dbReference type="AlphaFoldDB" id="A0AAV4TIQ5"/>
<evidence type="ECO:0000313" key="2">
    <source>
        <dbReference type="EMBL" id="GIY44645.1"/>
    </source>
</evidence>
<dbReference type="Pfam" id="PF14551">
    <property type="entry name" value="MCM_N"/>
    <property type="match status" value="1"/>
</dbReference>
<feature type="domain" description="MCM N-terminal" evidence="1">
    <location>
        <begin position="11"/>
        <end position="74"/>
    </location>
</feature>
<dbReference type="Proteomes" id="UP001054837">
    <property type="component" value="Unassembled WGS sequence"/>
</dbReference>
<sequence length="81" mass="9333">MPARNYTGNRTKIVDFLSGFVSHDSIGKKYLKYGLQLTKLAHRGQVMLTIDLDDIAEMFEELLSIMLVDIQHCLQKLFKKC</sequence>
<dbReference type="InterPro" id="IPR027925">
    <property type="entry name" value="MCM_N"/>
</dbReference>
<keyword evidence="3" id="KW-1185">Reference proteome</keyword>
<reference evidence="2 3" key="1">
    <citation type="submission" date="2021-06" db="EMBL/GenBank/DDBJ databases">
        <title>Caerostris darwini draft genome.</title>
        <authorList>
            <person name="Kono N."/>
            <person name="Arakawa K."/>
        </authorList>
    </citation>
    <scope>NUCLEOTIDE SEQUENCE [LARGE SCALE GENOMIC DNA]</scope>
</reference>
<name>A0AAV4TIQ5_9ARAC</name>
<evidence type="ECO:0000313" key="3">
    <source>
        <dbReference type="Proteomes" id="UP001054837"/>
    </source>
</evidence>
<protein>
    <recommendedName>
        <fullName evidence="1">MCM N-terminal domain-containing protein</fullName>
    </recommendedName>
</protein>